<evidence type="ECO:0000256" key="2">
    <source>
        <dbReference type="ARBA" id="ARBA00022692"/>
    </source>
</evidence>
<dbReference type="AlphaFoldDB" id="A0A662YS86"/>
<dbReference type="PRINTS" id="PR00249">
    <property type="entry name" value="GPCRSECRETIN"/>
</dbReference>
<keyword evidence="2 5" id="KW-0812">Transmembrane</keyword>
<dbReference type="GO" id="GO:0007188">
    <property type="term" value="P:adenylate cyclase-modulating G protein-coupled receptor signaling pathway"/>
    <property type="evidence" value="ECO:0007669"/>
    <property type="project" value="TreeGrafter"/>
</dbReference>
<dbReference type="Pfam" id="PF00002">
    <property type="entry name" value="7tm_2"/>
    <property type="match status" value="2"/>
</dbReference>
<dbReference type="InterPro" id="IPR017981">
    <property type="entry name" value="GPCR_2-like_7TM"/>
</dbReference>
<feature type="domain" description="G-protein coupled receptors family 2 profile 2" evidence="6">
    <location>
        <begin position="107"/>
        <end position="194"/>
    </location>
</feature>
<sequence>MGSLLDDTIRKWLDYKEDKHVPVDLSVLQFVYTIGYSLSLSSLLLAVLILLLLRKLHCTRNYIHINLFASFMFRAVSILVKDIILHITYAKRPTDETGWIFYFNSEVNLYIFVKILKLLLSKLKAEKMQCNDYKSRLARATSVLIPLLGIQEFVFTFVTDEQVEGQSRHIRHFIQLTMSSFQGFLVALLYCFANGEVQAELKKRWKLFLFANHFERAADCILGKYFKYLGKYSKRRKSHYFHRNEFYRDGKRPSSVKLRPTALEYFTRGSVSSSEGEGTLGETFEQILEESEI</sequence>
<feature type="domain" description="G-protein coupled receptors family 2 profile 2" evidence="6">
    <location>
        <begin position="28"/>
        <end position="84"/>
    </location>
</feature>
<dbReference type="GO" id="GO:0007166">
    <property type="term" value="P:cell surface receptor signaling pathway"/>
    <property type="evidence" value="ECO:0007669"/>
    <property type="project" value="InterPro"/>
</dbReference>
<dbReference type="PROSITE" id="PS50261">
    <property type="entry name" value="G_PROTEIN_RECEP_F2_4"/>
    <property type="match status" value="2"/>
</dbReference>
<dbReference type="PROSITE" id="PS00650">
    <property type="entry name" value="G_PROTEIN_RECEP_F2_2"/>
    <property type="match status" value="1"/>
</dbReference>
<dbReference type="InterPro" id="IPR050332">
    <property type="entry name" value="GPCR_2"/>
</dbReference>
<evidence type="ECO:0000259" key="6">
    <source>
        <dbReference type="PROSITE" id="PS50261"/>
    </source>
</evidence>
<reference evidence="7 8" key="1">
    <citation type="submission" date="2019-01" db="EMBL/GenBank/DDBJ databases">
        <title>Draft Genome and Complete Hox-Cluster Characterization of the Sterlet Sturgeon (Acipenser ruthenus).</title>
        <authorList>
            <person name="Wei Q."/>
        </authorList>
    </citation>
    <scope>NUCLEOTIDE SEQUENCE [LARGE SCALE GENOMIC DNA]</scope>
    <source>
        <strain evidence="7">WHYD16114868_AA</strain>
        <tissue evidence="7">Blood</tissue>
    </source>
</reference>
<dbReference type="InterPro" id="IPR017983">
    <property type="entry name" value="GPCR_2_secretin-like_CS"/>
</dbReference>
<dbReference type="PANTHER" id="PTHR45620">
    <property type="entry name" value="PDF RECEPTOR-LIKE PROTEIN-RELATED"/>
    <property type="match status" value="1"/>
</dbReference>
<feature type="transmembrane region" description="Helical" evidence="5">
    <location>
        <begin position="137"/>
        <end position="158"/>
    </location>
</feature>
<evidence type="ECO:0000256" key="1">
    <source>
        <dbReference type="ARBA" id="ARBA00004141"/>
    </source>
</evidence>
<dbReference type="EMBL" id="SCEB01000547">
    <property type="protein sequence ID" value="RXM98803.1"/>
    <property type="molecule type" value="Genomic_DNA"/>
</dbReference>
<dbReference type="PANTHER" id="PTHR45620:SF23">
    <property type="entry name" value="GLUCAGON-LIKE PEPTIDE 2 RECEPTOR"/>
    <property type="match status" value="1"/>
</dbReference>
<name>A0A662YS86_ACIRT</name>
<evidence type="ECO:0000256" key="3">
    <source>
        <dbReference type="ARBA" id="ARBA00022989"/>
    </source>
</evidence>
<accession>A0A662YS86</accession>
<feature type="transmembrane region" description="Helical" evidence="5">
    <location>
        <begin position="170"/>
        <end position="193"/>
    </location>
</feature>
<keyword evidence="8" id="KW-1185">Reference proteome</keyword>
<proteinExistence type="predicted"/>
<feature type="transmembrane region" description="Helical" evidence="5">
    <location>
        <begin position="65"/>
        <end position="87"/>
    </location>
</feature>
<dbReference type="Gene3D" id="1.20.1070.10">
    <property type="entry name" value="Rhodopsin 7-helix transmembrane proteins"/>
    <property type="match status" value="2"/>
</dbReference>
<comment type="caution">
    <text evidence="7">The sequence shown here is derived from an EMBL/GenBank/DDBJ whole genome shotgun (WGS) entry which is preliminary data.</text>
</comment>
<evidence type="ECO:0000313" key="8">
    <source>
        <dbReference type="Proteomes" id="UP000289886"/>
    </source>
</evidence>
<keyword evidence="4 5" id="KW-0472">Membrane</keyword>
<evidence type="ECO:0000256" key="5">
    <source>
        <dbReference type="SAM" id="Phobius"/>
    </source>
</evidence>
<gene>
    <name evidence="7" type="ORF">EOD39_12605</name>
</gene>
<dbReference type="GO" id="GO:0005886">
    <property type="term" value="C:plasma membrane"/>
    <property type="evidence" value="ECO:0007669"/>
    <property type="project" value="TreeGrafter"/>
</dbReference>
<keyword evidence="7" id="KW-0675">Receptor</keyword>
<evidence type="ECO:0000256" key="4">
    <source>
        <dbReference type="ARBA" id="ARBA00023136"/>
    </source>
</evidence>
<keyword evidence="3 5" id="KW-1133">Transmembrane helix</keyword>
<feature type="transmembrane region" description="Helical" evidence="5">
    <location>
        <begin position="30"/>
        <end position="53"/>
    </location>
</feature>
<protein>
    <submittedName>
        <fullName evidence="7">Glucagon-like peptide 2 receptor</fullName>
    </submittedName>
</protein>
<comment type="subcellular location">
    <subcellularLocation>
        <location evidence="1">Membrane</location>
        <topology evidence="1">Multi-pass membrane protein</topology>
    </subcellularLocation>
</comment>
<evidence type="ECO:0000313" key="7">
    <source>
        <dbReference type="EMBL" id="RXM98803.1"/>
    </source>
</evidence>
<organism evidence="7 8">
    <name type="scientific">Acipenser ruthenus</name>
    <name type="common">Sterlet sturgeon</name>
    <dbReference type="NCBI Taxonomy" id="7906"/>
    <lineage>
        <taxon>Eukaryota</taxon>
        <taxon>Metazoa</taxon>
        <taxon>Chordata</taxon>
        <taxon>Craniata</taxon>
        <taxon>Vertebrata</taxon>
        <taxon>Euteleostomi</taxon>
        <taxon>Actinopterygii</taxon>
        <taxon>Chondrostei</taxon>
        <taxon>Acipenseriformes</taxon>
        <taxon>Acipenseridae</taxon>
        <taxon>Acipenser</taxon>
    </lineage>
</organism>
<dbReference type="InterPro" id="IPR000832">
    <property type="entry name" value="GPCR_2_secretin-like"/>
</dbReference>
<dbReference type="GO" id="GO:0017046">
    <property type="term" value="F:peptide hormone binding"/>
    <property type="evidence" value="ECO:0007669"/>
    <property type="project" value="TreeGrafter"/>
</dbReference>
<dbReference type="Proteomes" id="UP000289886">
    <property type="component" value="Unassembled WGS sequence"/>
</dbReference>
<dbReference type="GO" id="GO:0004967">
    <property type="term" value="F:glucagon receptor activity"/>
    <property type="evidence" value="ECO:0007669"/>
    <property type="project" value="TreeGrafter"/>
</dbReference>
<feature type="transmembrane region" description="Helical" evidence="5">
    <location>
        <begin position="99"/>
        <end position="116"/>
    </location>
</feature>